<dbReference type="GO" id="GO:0008422">
    <property type="term" value="F:beta-glucosidase activity"/>
    <property type="evidence" value="ECO:0007669"/>
    <property type="project" value="TreeGrafter"/>
</dbReference>
<evidence type="ECO:0000256" key="1">
    <source>
        <dbReference type="ARBA" id="ARBA00010838"/>
    </source>
</evidence>
<keyword evidence="4" id="KW-0732">Signal</keyword>
<feature type="signal peptide" evidence="4">
    <location>
        <begin position="1"/>
        <end position="21"/>
    </location>
</feature>
<dbReference type="AlphaFoldDB" id="A0A2R6RAA8"/>
<sequence length="379" mass="42707">MAINRALLFLFCFLAIANTEATFKKCPPLGRSSFPKDFVFGAGSAAYQYEGGAFIDGKGDSIWDTFTHQHPEKIADHSNGDITNDMYYRYKGDVALMKISGLDGFRFSISWSRVLPKGKVSGGVNALGVKYYNNLINEILAKGMVPYVTIFHWDLPQVLEDEYEGFRNKKIVDDFLDYAEFLFKTFGDRVKHWFTLNEPYTYSYYGYGTGTMPPGRCSNYIGTCAAGDSSTEPYIVTHHLIIAHGATVKLYREKYKPYQRGQIGVALVTAWIVPSTLTSISERAAQRALDFMVGWFLHPMTYGDYPMTVQALAGKRVPKFTAEETAMLQKSYDFLGVNYYTAFFASNVMFYNNVNISVTTDNHANLTCKPKHVPLGSVW</sequence>
<reference evidence="5 6" key="1">
    <citation type="submission" date="2017-07" db="EMBL/GenBank/DDBJ databases">
        <title>An improved, manually edited Actinidia chinensis var. chinensis (kiwifruit) genome highlights the challenges associated with draft genomes and gene prediction in plants.</title>
        <authorList>
            <person name="Pilkington S."/>
            <person name="Crowhurst R."/>
            <person name="Hilario E."/>
            <person name="Nardozza S."/>
            <person name="Fraser L."/>
            <person name="Peng Y."/>
            <person name="Gunaseelan K."/>
            <person name="Simpson R."/>
            <person name="Tahir J."/>
            <person name="Deroles S."/>
            <person name="Templeton K."/>
            <person name="Luo Z."/>
            <person name="Davy M."/>
            <person name="Cheng C."/>
            <person name="Mcneilage M."/>
            <person name="Scaglione D."/>
            <person name="Liu Y."/>
            <person name="Zhang Q."/>
            <person name="Datson P."/>
            <person name="De Silva N."/>
            <person name="Gardiner S."/>
            <person name="Bassett H."/>
            <person name="Chagne D."/>
            <person name="Mccallum J."/>
            <person name="Dzierzon H."/>
            <person name="Deng C."/>
            <person name="Wang Y.-Y."/>
            <person name="Barron N."/>
            <person name="Manako K."/>
            <person name="Bowen J."/>
            <person name="Foster T."/>
            <person name="Erridge Z."/>
            <person name="Tiffin H."/>
            <person name="Waite C."/>
            <person name="Davies K."/>
            <person name="Grierson E."/>
            <person name="Laing W."/>
            <person name="Kirk R."/>
            <person name="Chen X."/>
            <person name="Wood M."/>
            <person name="Montefiori M."/>
            <person name="Brummell D."/>
            <person name="Schwinn K."/>
            <person name="Catanach A."/>
            <person name="Fullerton C."/>
            <person name="Li D."/>
            <person name="Meiyalaghan S."/>
            <person name="Nieuwenhuizen N."/>
            <person name="Read N."/>
            <person name="Prakash R."/>
            <person name="Hunter D."/>
            <person name="Zhang H."/>
            <person name="Mckenzie M."/>
            <person name="Knabel M."/>
            <person name="Harris A."/>
            <person name="Allan A."/>
            <person name="Chen A."/>
            <person name="Janssen B."/>
            <person name="Plunkett B."/>
            <person name="Dwamena C."/>
            <person name="Voogd C."/>
            <person name="Leif D."/>
            <person name="Lafferty D."/>
            <person name="Souleyre E."/>
            <person name="Varkonyi-Gasic E."/>
            <person name="Gambi F."/>
            <person name="Hanley J."/>
            <person name="Yao J.-L."/>
            <person name="Cheung J."/>
            <person name="David K."/>
            <person name="Warren B."/>
            <person name="Marsh K."/>
            <person name="Snowden K."/>
            <person name="Lin-Wang K."/>
            <person name="Brian L."/>
            <person name="Martinez-Sanchez M."/>
            <person name="Wang M."/>
            <person name="Ileperuma N."/>
            <person name="Macnee N."/>
            <person name="Campin R."/>
            <person name="Mcatee P."/>
            <person name="Drummond R."/>
            <person name="Espley R."/>
            <person name="Ireland H."/>
            <person name="Wu R."/>
            <person name="Atkinson R."/>
            <person name="Karunairetnam S."/>
            <person name="Bulley S."/>
            <person name="Chunkath S."/>
            <person name="Hanley Z."/>
            <person name="Storey R."/>
            <person name="Thrimawithana A."/>
            <person name="Thomson S."/>
            <person name="David C."/>
            <person name="Testolin R."/>
        </authorList>
    </citation>
    <scope>NUCLEOTIDE SEQUENCE [LARGE SCALE GENOMIC DNA]</scope>
    <source>
        <strain evidence="6">cv. Red5</strain>
        <tissue evidence="5">Young leaf</tissue>
    </source>
</reference>
<evidence type="ECO:0000313" key="6">
    <source>
        <dbReference type="Proteomes" id="UP000241394"/>
    </source>
</evidence>
<dbReference type="PANTHER" id="PTHR10353">
    <property type="entry name" value="GLYCOSYL HYDROLASE"/>
    <property type="match status" value="1"/>
</dbReference>
<dbReference type="Gene3D" id="3.20.20.80">
    <property type="entry name" value="Glycosidases"/>
    <property type="match status" value="1"/>
</dbReference>
<organism evidence="5 6">
    <name type="scientific">Actinidia chinensis var. chinensis</name>
    <name type="common">Chinese soft-hair kiwi</name>
    <dbReference type="NCBI Taxonomy" id="1590841"/>
    <lineage>
        <taxon>Eukaryota</taxon>
        <taxon>Viridiplantae</taxon>
        <taxon>Streptophyta</taxon>
        <taxon>Embryophyta</taxon>
        <taxon>Tracheophyta</taxon>
        <taxon>Spermatophyta</taxon>
        <taxon>Magnoliopsida</taxon>
        <taxon>eudicotyledons</taxon>
        <taxon>Gunneridae</taxon>
        <taxon>Pentapetalae</taxon>
        <taxon>asterids</taxon>
        <taxon>Ericales</taxon>
        <taxon>Actinidiaceae</taxon>
        <taxon>Actinidia</taxon>
    </lineage>
</organism>
<dbReference type="InterPro" id="IPR017853">
    <property type="entry name" value="GH"/>
</dbReference>
<reference evidence="6" key="2">
    <citation type="journal article" date="2018" name="BMC Genomics">
        <title>A manually annotated Actinidia chinensis var. chinensis (kiwifruit) genome highlights the challenges associated with draft genomes and gene prediction in plants.</title>
        <authorList>
            <person name="Pilkington S.M."/>
            <person name="Crowhurst R."/>
            <person name="Hilario E."/>
            <person name="Nardozza S."/>
            <person name="Fraser L."/>
            <person name="Peng Y."/>
            <person name="Gunaseelan K."/>
            <person name="Simpson R."/>
            <person name="Tahir J."/>
            <person name="Deroles S.C."/>
            <person name="Templeton K."/>
            <person name="Luo Z."/>
            <person name="Davy M."/>
            <person name="Cheng C."/>
            <person name="McNeilage M."/>
            <person name="Scaglione D."/>
            <person name="Liu Y."/>
            <person name="Zhang Q."/>
            <person name="Datson P."/>
            <person name="De Silva N."/>
            <person name="Gardiner S.E."/>
            <person name="Bassett H."/>
            <person name="Chagne D."/>
            <person name="McCallum J."/>
            <person name="Dzierzon H."/>
            <person name="Deng C."/>
            <person name="Wang Y.Y."/>
            <person name="Barron L."/>
            <person name="Manako K."/>
            <person name="Bowen J."/>
            <person name="Foster T.M."/>
            <person name="Erridge Z.A."/>
            <person name="Tiffin H."/>
            <person name="Waite C.N."/>
            <person name="Davies K.M."/>
            <person name="Grierson E.P."/>
            <person name="Laing W.A."/>
            <person name="Kirk R."/>
            <person name="Chen X."/>
            <person name="Wood M."/>
            <person name="Montefiori M."/>
            <person name="Brummell D.A."/>
            <person name="Schwinn K.E."/>
            <person name="Catanach A."/>
            <person name="Fullerton C."/>
            <person name="Li D."/>
            <person name="Meiyalaghan S."/>
            <person name="Nieuwenhuizen N."/>
            <person name="Read N."/>
            <person name="Prakash R."/>
            <person name="Hunter D."/>
            <person name="Zhang H."/>
            <person name="McKenzie M."/>
            <person name="Knabel M."/>
            <person name="Harris A."/>
            <person name="Allan A.C."/>
            <person name="Gleave A."/>
            <person name="Chen A."/>
            <person name="Janssen B.J."/>
            <person name="Plunkett B."/>
            <person name="Ampomah-Dwamena C."/>
            <person name="Voogd C."/>
            <person name="Leif D."/>
            <person name="Lafferty D."/>
            <person name="Souleyre E.J.F."/>
            <person name="Varkonyi-Gasic E."/>
            <person name="Gambi F."/>
            <person name="Hanley J."/>
            <person name="Yao J.L."/>
            <person name="Cheung J."/>
            <person name="David K.M."/>
            <person name="Warren B."/>
            <person name="Marsh K."/>
            <person name="Snowden K.C."/>
            <person name="Lin-Wang K."/>
            <person name="Brian L."/>
            <person name="Martinez-Sanchez M."/>
            <person name="Wang M."/>
            <person name="Ileperuma N."/>
            <person name="Macnee N."/>
            <person name="Campin R."/>
            <person name="McAtee P."/>
            <person name="Drummond R.S.M."/>
            <person name="Espley R.V."/>
            <person name="Ireland H.S."/>
            <person name="Wu R."/>
            <person name="Atkinson R.G."/>
            <person name="Karunairetnam S."/>
            <person name="Bulley S."/>
            <person name="Chunkath S."/>
            <person name="Hanley Z."/>
            <person name="Storey R."/>
            <person name="Thrimawithana A.H."/>
            <person name="Thomson S."/>
            <person name="David C."/>
            <person name="Testolin R."/>
            <person name="Huang H."/>
            <person name="Hellens R.P."/>
            <person name="Schaffer R.J."/>
        </authorList>
    </citation>
    <scope>NUCLEOTIDE SEQUENCE [LARGE SCALE GENOMIC DNA]</scope>
    <source>
        <strain evidence="6">cv. Red5</strain>
    </source>
</reference>
<dbReference type="Pfam" id="PF00232">
    <property type="entry name" value="Glyco_hydro_1"/>
    <property type="match status" value="1"/>
</dbReference>
<comment type="caution">
    <text evidence="5">The sequence shown here is derived from an EMBL/GenBank/DDBJ whole genome shotgun (WGS) entry which is preliminary data.</text>
</comment>
<dbReference type="InterPro" id="IPR033132">
    <property type="entry name" value="GH_1_N_CS"/>
</dbReference>
<evidence type="ECO:0000256" key="2">
    <source>
        <dbReference type="ARBA" id="ARBA00022801"/>
    </source>
</evidence>
<feature type="non-terminal residue" evidence="5">
    <location>
        <position position="379"/>
    </location>
</feature>
<comment type="similarity">
    <text evidence="1 3">Belongs to the glycosyl hydrolase 1 family.</text>
</comment>
<accession>A0A2R6RAA8</accession>
<evidence type="ECO:0000256" key="3">
    <source>
        <dbReference type="RuleBase" id="RU003690"/>
    </source>
</evidence>
<evidence type="ECO:0000256" key="4">
    <source>
        <dbReference type="SAM" id="SignalP"/>
    </source>
</evidence>
<dbReference type="FunFam" id="3.20.20.80:FF:000041">
    <property type="entry name" value="Beta-glucosidase 7"/>
    <property type="match status" value="1"/>
</dbReference>
<keyword evidence="2" id="KW-0378">Hydrolase</keyword>
<dbReference type="PROSITE" id="PS00653">
    <property type="entry name" value="GLYCOSYL_HYDROL_F1_2"/>
    <property type="match status" value="1"/>
</dbReference>
<gene>
    <name evidence="5" type="ORF">CEY00_Acc09335</name>
</gene>
<dbReference type="InParanoid" id="A0A2R6RAA8"/>
<proteinExistence type="inferred from homology"/>
<dbReference type="Gramene" id="PSS24494">
    <property type="protein sequence ID" value="PSS24494"/>
    <property type="gene ID" value="CEY00_Acc09335"/>
</dbReference>
<dbReference type="InterPro" id="IPR001360">
    <property type="entry name" value="Glyco_hydro_1"/>
</dbReference>
<feature type="chain" id="PRO_5015352360" evidence="4">
    <location>
        <begin position="22"/>
        <end position="379"/>
    </location>
</feature>
<protein>
    <submittedName>
        <fullName evidence="5">Beta-glucosidase</fullName>
    </submittedName>
</protein>
<dbReference type="PANTHER" id="PTHR10353:SF297">
    <property type="entry name" value="VICIANIN HYDROLASE-LIKE"/>
    <property type="match status" value="1"/>
</dbReference>
<dbReference type="OrthoDB" id="65569at2759"/>
<evidence type="ECO:0000313" key="5">
    <source>
        <dbReference type="EMBL" id="PSS24494.1"/>
    </source>
</evidence>
<dbReference type="STRING" id="1590841.A0A2R6RAA8"/>
<dbReference type="SUPFAM" id="SSF51445">
    <property type="entry name" value="(Trans)glycosidases"/>
    <property type="match status" value="1"/>
</dbReference>
<dbReference type="OMA" id="INHYNSF"/>
<keyword evidence="6" id="KW-1185">Reference proteome</keyword>
<dbReference type="EMBL" id="NKQK01000008">
    <property type="protein sequence ID" value="PSS24494.1"/>
    <property type="molecule type" value="Genomic_DNA"/>
</dbReference>
<dbReference type="GO" id="GO:0005975">
    <property type="term" value="P:carbohydrate metabolic process"/>
    <property type="evidence" value="ECO:0007669"/>
    <property type="project" value="InterPro"/>
</dbReference>
<name>A0A2R6RAA8_ACTCC</name>
<dbReference type="Proteomes" id="UP000241394">
    <property type="component" value="Chromosome LG8"/>
</dbReference>